<gene>
    <name evidence="5" type="ORF">BACT_1025</name>
</gene>
<dbReference type="Gene3D" id="3.30.2350.10">
    <property type="entry name" value="Pseudouridine synthase"/>
    <property type="match status" value="1"/>
</dbReference>
<evidence type="ECO:0000259" key="4">
    <source>
        <dbReference type="Pfam" id="PF00849"/>
    </source>
</evidence>
<keyword evidence="6" id="KW-1185">Reference proteome</keyword>
<organism evidence="5 6">
    <name type="scientific">Bifidobacterium actinocoloniiforme DSM 22766</name>
    <dbReference type="NCBI Taxonomy" id="1437605"/>
    <lineage>
        <taxon>Bacteria</taxon>
        <taxon>Bacillati</taxon>
        <taxon>Actinomycetota</taxon>
        <taxon>Actinomycetes</taxon>
        <taxon>Bifidobacteriales</taxon>
        <taxon>Bifidobacteriaceae</taxon>
        <taxon>Bifidobacterium</taxon>
    </lineage>
</organism>
<dbReference type="PATRIC" id="fig|1437605.7.peg.772"/>
<dbReference type="PROSITE" id="PS01129">
    <property type="entry name" value="PSI_RLU"/>
    <property type="match status" value="1"/>
</dbReference>
<reference evidence="5 6" key="1">
    <citation type="submission" date="2014-03" db="EMBL/GenBank/DDBJ databases">
        <title>Genomics of Bifidobacteria.</title>
        <authorList>
            <person name="Ventura M."/>
            <person name="Milani C."/>
            <person name="Lugli G.A."/>
        </authorList>
    </citation>
    <scope>NUCLEOTIDE SEQUENCE [LARGE SCALE GENOMIC DNA]</scope>
    <source>
        <strain evidence="5 6">DSM 22766</strain>
    </source>
</reference>
<dbReference type="SUPFAM" id="SSF55120">
    <property type="entry name" value="Pseudouridine synthase"/>
    <property type="match status" value="1"/>
</dbReference>
<proteinExistence type="predicted"/>
<dbReference type="GO" id="GO:0140098">
    <property type="term" value="F:catalytic activity, acting on RNA"/>
    <property type="evidence" value="ECO:0007669"/>
    <property type="project" value="UniProtKB-ARBA"/>
</dbReference>
<name>A0A086Z1C3_9BIFI</name>
<dbReference type="GO" id="GO:0000455">
    <property type="term" value="P:enzyme-directed rRNA pseudouridine synthesis"/>
    <property type="evidence" value="ECO:0007669"/>
    <property type="project" value="TreeGrafter"/>
</dbReference>
<dbReference type="eggNOG" id="COG0564">
    <property type="taxonomic scope" value="Bacteria"/>
</dbReference>
<dbReference type="Pfam" id="PF00849">
    <property type="entry name" value="PseudoU_synth_2"/>
    <property type="match status" value="1"/>
</dbReference>
<accession>A0A086Z1C3</accession>
<dbReference type="EMBL" id="JGYK01000001">
    <property type="protein sequence ID" value="KFI40323.1"/>
    <property type="molecule type" value="Genomic_DNA"/>
</dbReference>
<dbReference type="GO" id="GO:0009982">
    <property type="term" value="F:pseudouridine synthase activity"/>
    <property type="evidence" value="ECO:0007669"/>
    <property type="project" value="InterPro"/>
</dbReference>
<dbReference type="Proteomes" id="UP000029015">
    <property type="component" value="Unassembled WGS sequence"/>
</dbReference>
<comment type="caution">
    <text evidence="5">The sequence shown here is derived from an EMBL/GenBank/DDBJ whole genome shotgun (WGS) entry which is preliminary data.</text>
</comment>
<dbReference type="AlphaFoldDB" id="A0A086Z1C3"/>
<evidence type="ECO:0000256" key="3">
    <source>
        <dbReference type="ARBA" id="ARBA00033164"/>
    </source>
</evidence>
<dbReference type="InterPro" id="IPR050188">
    <property type="entry name" value="RluA_PseudoU_synthase"/>
</dbReference>
<dbReference type="InterPro" id="IPR006145">
    <property type="entry name" value="PsdUridine_synth_RsuA/RluA"/>
</dbReference>
<dbReference type="PANTHER" id="PTHR21600">
    <property type="entry name" value="MITOCHONDRIAL RNA PSEUDOURIDINE SYNTHASE"/>
    <property type="match status" value="1"/>
</dbReference>
<dbReference type="InterPro" id="IPR006224">
    <property type="entry name" value="PsdUridine_synth_RluA-like_CS"/>
</dbReference>
<protein>
    <recommendedName>
        <fullName evidence="2">RNA pseudouridylate synthase</fullName>
    </recommendedName>
    <alternativeName>
        <fullName evidence="3">RNA-uridine isomerase</fullName>
    </alternativeName>
</protein>
<dbReference type="InterPro" id="IPR020103">
    <property type="entry name" value="PsdUridine_synth_cat_dom_sf"/>
</dbReference>
<evidence type="ECO:0000313" key="6">
    <source>
        <dbReference type="Proteomes" id="UP000029015"/>
    </source>
</evidence>
<evidence type="ECO:0000256" key="1">
    <source>
        <dbReference type="ARBA" id="ARBA00000073"/>
    </source>
</evidence>
<evidence type="ECO:0000256" key="2">
    <source>
        <dbReference type="ARBA" id="ARBA00031870"/>
    </source>
</evidence>
<keyword evidence="5" id="KW-0413">Isomerase</keyword>
<feature type="domain" description="Pseudouridine synthase RsuA/RluA-like" evidence="4">
    <location>
        <begin position="30"/>
        <end position="228"/>
    </location>
</feature>
<dbReference type="OrthoDB" id="9807829at2"/>
<dbReference type="RefSeq" id="WP_033504819.1">
    <property type="nucleotide sequence ID" value="NZ_CP011786.1"/>
</dbReference>
<dbReference type="GO" id="GO:0003723">
    <property type="term" value="F:RNA binding"/>
    <property type="evidence" value="ECO:0007669"/>
    <property type="project" value="InterPro"/>
</dbReference>
<dbReference type="STRING" id="1437605.AB656_03735"/>
<dbReference type="KEGG" id="bact:AB656_03735"/>
<evidence type="ECO:0000313" key="5">
    <source>
        <dbReference type="EMBL" id="KFI40323.1"/>
    </source>
</evidence>
<sequence length="282" mass="31385">MAGPFERHRWVTSEPEIPFELGVLYEDERIIVVDKPHFLPTTPRGMWYRSSALMRLRERLGEPQITPAHRLDRATAGVLVFVRDPSVRAAYQMLFQRRQVDKVYECLAPARPLTTPATGTIARLAPPAPFPLLRRSYIDKHPGHMQARELRAQPNASTLIDLAGELPAFNLAGGRGNATSSGPTFALDSSGGCLPGEGTTGRASTPYRAYRLHPYTGKTHQLRVHMASLGLPILGDDLYPIVINRPYDDFSHPLQLVARSLSFTDPITGQPMRFQSRVPLCL</sequence>
<comment type="catalytic activity">
    <reaction evidence="1">
        <text>a uridine in RNA = a pseudouridine in RNA</text>
        <dbReference type="Rhea" id="RHEA:48348"/>
        <dbReference type="Rhea" id="RHEA-COMP:12068"/>
        <dbReference type="Rhea" id="RHEA-COMP:12069"/>
        <dbReference type="ChEBI" id="CHEBI:65314"/>
        <dbReference type="ChEBI" id="CHEBI:65315"/>
    </reaction>
</comment>
<dbReference type="PANTHER" id="PTHR21600:SF84">
    <property type="entry name" value="PSEUDOURIDINE SYNTHASE RSUA_RLUA-LIKE DOMAIN-CONTAINING PROTEIN"/>
    <property type="match status" value="1"/>
</dbReference>